<dbReference type="Proteomes" id="UP000238356">
    <property type="component" value="Unassembled WGS sequence"/>
</dbReference>
<comment type="caution">
    <text evidence="1">The sequence shown here is derived from an EMBL/GenBank/DDBJ whole genome shotgun (WGS) entry which is preliminary data.</text>
</comment>
<reference evidence="1 2" key="1">
    <citation type="submission" date="2018-02" db="EMBL/GenBank/DDBJ databases">
        <title>8 Nocardia nova and 1 Nocardia cyriacigeorgica strain used for evolution to TMP-SMX.</title>
        <authorList>
            <person name="Mehta H."/>
            <person name="Weng J."/>
            <person name="Shamoo Y."/>
        </authorList>
    </citation>
    <scope>NUCLEOTIDE SEQUENCE [LARGE SCALE GENOMIC DNA]</scope>
    <source>
        <strain evidence="1 2">BAA2227</strain>
    </source>
</reference>
<evidence type="ECO:0000313" key="2">
    <source>
        <dbReference type="Proteomes" id="UP000238356"/>
    </source>
</evidence>
<evidence type="ECO:0000313" key="1">
    <source>
        <dbReference type="EMBL" id="PPJ30491.1"/>
    </source>
</evidence>
<accession>A0A2S6AAN0</accession>
<sequence length="68" mass="7501">MHRPCAAHIVVFEGIRRLGGIFTQCAQVPGEILESFEAAFGVGHIRVREGLSGLIRTPAVPFVFERRP</sequence>
<name>A0A2S6AAN0_9NOCA</name>
<gene>
    <name evidence="1" type="ORF">C5F51_08335</name>
</gene>
<dbReference type="EMBL" id="PSZD01000004">
    <property type="protein sequence ID" value="PPJ30491.1"/>
    <property type="molecule type" value="Genomic_DNA"/>
</dbReference>
<protein>
    <submittedName>
        <fullName evidence="1">Uncharacterized protein</fullName>
    </submittedName>
</protein>
<organism evidence="1 2">
    <name type="scientific">Nocardia nova</name>
    <dbReference type="NCBI Taxonomy" id="37330"/>
    <lineage>
        <taxon>Bacteria</taxon>
        <taxon>Bacillati</taxon>
        <taxon>Actinomycetota</taxon>
        <taxon>Actinomycetes</taxon>
        <taxon>Mycobacteriales</taxon>
        <taxon>Nocardiaceae</taxon>
        <taxon>Nocardia</taxon>
    </lineage>
</organism>
<proteinExistence type="predicted"/>
<dbReference type="AlphaFoldDB" id="A0A2S6AAN0"/>
<keyword evidence="2" id="KW-1185">Reference proteome</keyword>